<dbReference type="EMBL" id="ML119869">
    <property type="protein sequence ID" value="RPA72271.1"/>
    <property type="molecule type" value="Genomic_DNA"/>
</dbReference>
<name>A0A3N4HJA4_ASCIM</name>
<evidence type="ECO:0000259" key="1">
    <source>
        <dbReference type="PROSITE" id="PS50181"/>
    </source>
</evidence>
<reference evidence="2 3" key="1">
    <citation type="journal article" date="2018" name="Nat. Ecol. Evol.">
        <title>Pezizomycetes genomes reveal the molecular basis of ectomycorrhizal truffle lifestyle.</title>
        <authorList>
            <person name="Murat C."/>
            <person name="Payen T."/>
            <person name="Noel B."/>
            <person name="Kuo A."/>
            <person name="Morin E."/>
            <person name="Chen J."/>
            <person name="Kohler A."/>
            <person name="Krizsan K."/>
            <person name="Balestrini R."/>
            <person name="Da Silva C."/>
            <person name="Montanini B."/>
            <person name="Hainaut M."/>
            <person name="Levati E."/>
            <person name="Barry K.W."/>
            <person name="Belfiori B."/>
            <person name="Cichocki N."/>
            <person name="Clum A."/>
            <person name="Dockter R.B."/>
            <person name="Fauchery L."/>
            <person name="Guy J."/>
            <person name="Iotti M."/>
            <person name="Le Tacon F."/>
            <person name="Lindquist E.A."/>
            <person name="Lipzen A."/>
            <person name="Malagnac F."/>
            <person name="Mello A."/>
            <person name="Molinier V."/>
            <person name="Miyauchi S."/>
            <person name="Poulain J."/>
            <person name="Riccioni C."/>
            <person name="Rubini A."/>
            <person name="Sitrit Y."/>
            <person name="Splivallo R."/>
            <person name="Traeger S."/>
            <person name="Wang M."/>
            <person name="Zifcakova L."/>
            <person name="Wipf D."/>
            <person name="Zambonelli A."/>
            <person name="Paolocci F."/>
            <person name="Nowrousian M."/>
            <person name="Ottonello S."/>
            <person name="Baldrian P."/>
            <person name="Spatafora J.W."/>
            <person name="Henrissat B."/>
            <person name="Nagy L.G."/>
            <person name="Aury J.M."/>
            <person name="Wincker P."/>
            <person name="Grigoriev I.V."/>
            <person name="Bonfante P."/>
            <person name="Martin F.M."/>
        </authorList>
    </citation>
    <scope>NUCLEOTIDE SEQUENCE [LARGE SCALE GENOMIC DNA]</scope>
    <source>
        <strain evidence="2 3">RN42</strain>
    </source>
</reference>
<dbReference type="AlphaFoldDB" id="A0A3N4HJA4"/>
<dbReference type="PROSITE" id="PS50181">
    <property type="entry name" value="FBOX"/>
    <property type="match status" value="1"/>
</dbReference>
<dbReference type="InterPro" id="IPR001810">
    <property type="entry name" value="F-box_dom"/>
</dbReference>
<feature type="domain" description="F-box" evidence="1">
    <location>
        <begin position="96"/>
        <end position="146"/>
    </location>
</feature>
<dbReference type="Proteomes" id="UP000275078">
    <property type="component" value="Unassembled WGS sequence"/>
</dbReference>
<organism evidence="2 3">
    <name type="scientific">Ascobolus immersus RN42</name>
    <dbReference type="NCBI Taxonomy" id="1160509"/>
    <lineage>
        <taxon>Eukaryota</taxon>
        <taxon>Fungi</taxon>
        <taxon>Dikarya</taxon>
        <taxon>Ascomycota</taxon>
        <taxon>Pezizomycotina</taxon>
        <taxon>Pezizomycetes</taxon>
        <taxon>Pezizales</taxon>
        <taxon>Ascobolaceae</taxon>
        <taxon>Ascobolus</taxon>
    </lineage>
</organism>
<keyword evidence="3" id="KW-1185">Reference proteome</keyword>
<sequence length="202" mass="23028">MPSSNQFVQNFHKRLMVSRQSNTDLHESIWVEPVHFSLPSKLKVVSSAPKAQLEVFENKTKDVVERSLTLPPRKRPGVPETDFADLPFRLRRKCTLPVILKLPNGLLAEISTHIDDPKGFLALGLVNKRFKSIIKEKETKQRFARRWFSAHCNNVEAPSIIEYIETLDGSRLERTILALPYYLAAAQAVPPYQGYFIGKAET</sequence>
<evidence type="ECO:0000313" key="3">
    <source>
        <dbReference type="Proteomes" id="UP000275078"/>
    </source>
</evidence>
<evidence type="ECO:0000313" key="2">
    <source>
        <dbReference type="EMBL" id="RPA72271.1"/>
    </source>
</evidence>
<proteinExistence type="predicted"/>
<gene>
    <name evidence="2" type="ORF">BJ508DRAFT_335216</name>
</gene>
<accession>A0A3N4HJA4</accession>
<protein>
    <recommendedName>
        <fullName evidence="1">F-box domain-containing protein</fullName>
    </recommendedName>
</protein>